<gene>
    <name evidence="1" type="ORF">SAMN05216207_106717</name>
</gene>
<dbReference type="STRING" id="260086.SAMN05216207_106717"/>
<reference evidence="1 2" key="1">
    <citation type="submission" date="2016-10" db="EMBL/GenBank/DDBJ databases">
        <authorList>
            <person name="de Groot N.N."/>
        </authorList>
    </citation>
    <scope>NUCLEOTIDE SEQUENCE [LARGE SCALE GENOMIC DNA]</scope>
    <source>
        <strain evidence="1 2">CGMCC 4.1877</strain>
    </source>
</reference>
<sequence>MQWSELQRDPKSVAALADQGDVRVRRRDGVPLLLVREDTAVSAADGAVSAARALRNALAHLPGEAAADVLVEEFPWADLLPVADRVQFVADFIRAVGASAELGRWSVLAQVLVEWRATAAVYADPVLVGELSGPLEDDLGPVPAPNGS</sequence>
<dbReference type="AlphaFoldDB" id="A0A1I5HK79"/>
<organism evidence="1 2">
    <name type="scientific">Pseudonocardia ammonioxydans</name>
    <dbReference type="NCBI Taxonomy" id="260086"/>
    <lineage>
        <taxon>Bacteria</taxon>
        <taxon>Bacillati</taxon>
        <taxon>Actinomycetota</taxon>
        <taxon>Actinomycetes</taxon>
        <taxon>Pseudonocardiales</taxon>
        <taxon>Pseudonocardiaceae</taxon>
        <taxon>Pseudonocardia</taxon>
    </lineage>
</organism>
<accession>A0A1I5HK79</accession>
<proteinExistence type="predicted"/>
<dbReference type="EMBL" id="FOUY01000067">
    <property type="protein sequence ID" value="SFO48643.1"/>
    <property type="molecule type" value="Genomic_DNA"/>
</dbReference>
<keyword evidence="2" id="KW-1185">Reference proteome</keyword>
<protein>
    <recommendedName>
        <fullName evidence="3">Prevent-host-death family protein</fullName>
    </recommendedName>
</protein>
<dbReference type="Proteomes" id="UP000199614">
    <property type="component" value="Unassembled WGS sequence"/>
</dbReference>
<name>A0A1I5HK79_PSUAM</name>
<evidence type="ECO:0000313" key="2">
    <source>
        <dbReference type="Proteomes" id="UP000199614"/>
    </source>
</evidence>
<evidence type="ECO:0000313" key="1">
    <source>
        <dbReference type="EMBL" id="SFO48643.1"/>
    </source>
</evidence>
<evidence type="ECO:0008006" key="3">
    <source>
        <dbReference type="Google" id="ProtNLM"/>
    </source>
</evidence>